<evidence type="ECO:0000313" key="2">
    <source>
        <dbReference type="EMBL" id="TWI70730.1"/>
    </source>
</evidence>
<dbReference type="InterPro" id="IPR036527">
    <property type="entry name" value="SCP2_sterol-bd_dom_sf"/>
</dbReference>
<dbReference type="Pfam" id="PF17668">
    <property type="entry name" value="Acetyltransf_17"/>
    <property type="match status" value="1"/>
</dbReference>
<dbReference type="PROSITE" id="PS51186">
    <property type="entry name" value="GNAT"/>
    <property type="match status" value="1"/>
</dbReference>
<reference evidence="2 3" key="1">
    <citation type="submission" date="2019-07" db="EMBL/GenBank/DDBJ databases">
        <title>Genome sequencing of 100 strains of the haloalkaliphilic chemolithoautotrophic sulfur-oxidizing bacterium Thioalkalivibrio.</title>
        <authorList>
            <person name="Muyzer G."/>
        </authorList>
    </citation>
    <scope>NUCLEOTIDE SEQUENCE [LARGE SCALE GENOMIC DNA]</scope>
    <source>
        <strain evidence="2 3">ASO4-4</strain>
    </source>
</reference>
<dbReference type="InterPro" id="IPR051554">
    <property type="entry name" value="Acetyltransferase_Eis"/>
</dbReference>
<sequence length="406" mass="47944">MSRRSPFDHYTLQPVRLEHLEQYNELLRYVFQVTSHDLQEVGYEKGELVRAKRPILRKADVIGWFDGEKLISQLAVYPCEVNIRGKVFPMGYLTGVGTYPEYASMGLMNELMKKGLEMMRSNGQWISYLFPYSIPYYRKKGWEIISDKMSFSLKDTQLPPRTKVEGFVKRKALNHKDIIRTYDHFARKTHGALIRDELAWEEYWRWENEEEHFAALYYNKKKEPAGCLFYKIAEDIFHIKEMFYLNQEARKGLWNYISAHFSMIEEVKGFSYKDEPIAFLLEDSEITETIQPYIMARIVDLENFLCACPFANPADKDFHFIVEDPVLEWNRGIFSLSFDREENLSVSRTPKGQPVCLDIQTLTTMLMGYRRPSYLASIERLQTDPKTLRILEQLIPQATPYFSDYF</sequence>
<comment type="caution">
    <text evidence="2">The sequence shown here is derived from an EMBL/GenBank/DDBJ whole genome shotgun (WGS) entry which is preliminary data.</text>
</comment>
<dbReference type="PANTHER" id="PTHR37817">
    <property type="entry name" value="N-ACETYLTRANSFERASE EIS"/>
    <property type="match status" value="1"/>
</dbReference>
<dbReference type="SUPFAM" id="SSF55729">
    <property type="entry name" value="Acyl-CoA N-acyltransferases (Nat)"/>
    <property type="match status" value="1"/>
</dbReference>
<evidence type="ECO:0000259" key="1">
    <source>
        <dbReference type="PROSITE" id="PS51186"/>
    </source>
</evidence>
<gene>
    <name evidence="2" type="ORF">LZ24_02150</name>
</gene>
<dbReference type="Pfam" id="PF13530">
    <property type="entry name" value="SCP2_2"/>
    <property type="match status" value="1"/>
</dbReference>
<organism evidence="2 3">
    <name type="scientific">Desulfobotulus alkaliphilus</name>
    <dbReference type="NCBI Taxonomy" id="622671"/>
    <lineage>
        <taxon>Bacteria</taxon>
        <taxon>Pseudomonadati</taxon>
        <taxon>Thermodesulfobacteriota</taxon>
        <taxon>Desulfobacteria</taxon>
        <taxon>Desulfobacterales</taxon>
        <taxon>Desulfobacteraceae</taxon>
        <taxon>Desulfobotulus</taxon>
    </lineage>
</organism>
<evidence type="ECO:0000313" key="3">
    <source>
        <dbReference type="Proteomes" id="UP000318307"/>
    </source>
</evidence>
<dbReference type="EMBL" id="VLLC01000016">
    <property type="protein sequence ID" value="TWI70730.1"/>
    <property type="molecule type" value="Genomic_DNA"/>
</dbReference>
<dbReference type="OrthoDB" id="9768284at2"/>
<dbReference type="InterPro" id="IPR000182">
    <property type="entry name" value="GNAT_dom"/>
</dbReference>
<dbReference type="InterPro" id="IPR025559">
    <property type="entry name" value="Eis_dom"/>
</dbReference>
<dbReference type="Pfam" id="PF13527">
    <property type="entry name" value="Acetyltransf_9"/>
    <property type="match status" value="1"/>
</dbReference>
<dbReference type="GO" id="GO:0034069">
    <property type="term" value="F:aminoglycoside N-acetyltransferase activity"/>
    <property type="evidence" value="ECO:0007669"/>
    <property type="project" value="TreeGrafter"/>
</dbReference>
<dbReference type="Proteomes" id="UP000318307">
    <property type="component" value="Unassembled WGS sequence"/>
</dbReference>
<accession>A0A562RQT2</accession>
<keyword evidence="2" id="KW-0808">Transferase</keyword>
<dbReference type="GO" id="GO:0030649">
    <property type="term" value="P:aminoglycoside antibiotic catabolic process"/>
    <property type="evidence" value="ECO:0007669"/>
    <property type="project" value="TreeGrafter"/>
</dbReference>
<name>A0A562RQT2_9BACT</name>
<dbReference type="SUPFAM" id="SSF55718">
    <property type="entry name" value="SCP-like"/>
    <property type="match status" value="1"/>
</dbReference>
<dbReference type="RefSeq" id="WP_144685276.1">
    <property type="nucleotide sequence ID" value="NZ_VLLC01000016.1"/>
</dbReference>
<feature type="domain" description="N-acetyltransferase" evidence="1">
    <location>
        <begin position="10"/>
        <end position="174"/>
    </location>
</feature>
<dbReference type="AlphaFoldDB" id="A0A562RQT2"/>
<dbReference type="InterPro" id="IPR041380">
    <property type="entry name" value="Acetyltransf_17"/>
</dbReference>
<dbReference type="InterPro" id="IPR016181">
    <property type="entry name" value="Acyl_CoA_acyltransferase"/>
</dbReference>
<keyword evidence="3" id="KW-1185">Reference proteome</keyword>
<dbReference type="Gene3D" id="3.30.1050.10">
    <property type="entry name" value="SCP2 sterol-binding domain"/>
    <property type="match status" value="1"/>
</dbReference>
<protein>
    <submittedName>
        <fullName evidence="2">Putative acetyltransferase</fullName>
    </submittedName>
</protein>
<dbReference type="PANTHER" id="PTHR37817:SF1">
    <property type="entry name" value="N-ACETYLTRANSFERASE EIS"/>
    <property type="match status" value="1"/>
</dbReference>
<proteinExistence type="predicted"/>
<dbReference type="Gene3D" id="3.40.630.30">
    <property type="match status" value="2"/>
</dbReference>